<dbReference type="OrthoDB" id="3364649at2759"/>
<accession>A0A229XF06</accession>
<dbReference type="EMBL" id="NIDN02000072">
    <property type="protein sequence ID" value="RLL97620.1"/>
    <property type="molecule type" value="Genomic_DNA"/>
</dbReference>
<dbReference type="GO" id="GO:0051301">
    <property type="term" value="P:cell division"/>
    <property type="evidence" value="ECO:0007669"/>
    <property type="project" value="InterPro"/>
</dbReference>
<protein>
    <recommendedName>
        <fullName evidence="4">Kinetochore protein mis13</fullName>
    </recommendedName>
</protein>
<proteinExistence type="predicted"/>
<feature type="region of interest" description="Disordered" evidence="1">
    <location>
        <begin position="392"/>
        <end position="433"/>
    </location>
</feature>
<evidence type="ECO:0000313" key="3">
    <source>
        <dbReference type="Proteomes" id="UP000215289"/>
    </source>
</evidence>
<feature type="compositionally biased region" description="Low complexity" evidence="1">
    <location>
        <begin position="31"/>
        <end position="47"/>
    </location>
</feature>
<feature type="compositionally biased region" description="Basic and acidic residues" evidence="1">
    <location>
        <begin position="236"/>
        <end position="250"/>
    </location>
</feature>
<name>A0A229XF06_9EURO</name>
<sequence length="586" mass="64483">MTVTVLAAPKTKSKTKTRTKEREPLREIDMAASQAQARSASGGASESGKGRGGRSSARLNKGQENGDGEVNVNGGLGKRKAVSYDEDIEGFQFTRLPSKKPRSSVDAAPENLNPVPENPPQQSPRRGRPPKKKKAEAWPEVSEEPTEKSAEASGKRRTRSRRDAVPEPEPQPQSVTRPSTRKREEAESVPKEKKRRKGRPSKTEVEARNGFVSPEPQQSGTAKIALPLADTPVIQRNKEMRKEAKSEKGGKGRRSSLGMRGRRASSLIDSGASNALPHKEVDTADFYKHIADGLPEPRRMRQLLTWCATRALGDKPTGARPEDASVRLAARVIQEELLKDFSTNSELSNWFGREDVNPPAVVVKKPNPKNVQNADKIRELEEQIQRLQRERHSLNELLRPPSIPRLKPPKQPSDTPQDQGSSQAESADQPTRSLLSLKPETIDTSLLEPSQQEIYAMLNPDTAKARRKSQSQEPSATTQSGHLPPMPPSAVSTRLSRVASGLAPTLDSFAAGVHDIELYRAMSDAVSTRVLRICAERLEERDARIAMRRLAIEGGEAEGRGVSLRHGRPREDLGVILGALSRVERR</sequence>
<feature type="region of interest" description="Disordered" evidence="1">
    <location>
        <begin position="1"/>
        <end position="76"/>
    </location>
</feature>
<keyword evidence="3" id="KW-1185">Reference proteome</keyword>
<dbReference type="Pfam" id="PF08202">
    <property type="entry name" value="MIS13"/>
    <property type="match status" value="1"/>
</dbReference>
<feature type="region of interest" description="Disordered" evidence="1">
    <location>
        <begin position="462"/>
        <end position="491"/>
    </location>
</feature>
<reference evidence="2 3" key="1">
    <citation type="submission" date="2018-08" db="EMBL/GenBank/DDBJ databases">
        <title>Draft genome sequences of two Aspergillus turcosus clinical strains isolated from bronchoalveolar lavage fluid: one azole-susceptible and the other azole-resistant.</title>
        <authorList>
            <person name="Parent-Michaud M."/>
            <person name="Dufresne P.J."/>
            <person name="Fournier E."/>
            <person name="Martineau C."/>
            <person name="Moreira S."/>
            <person name="Perkins V."/>
            <person name="De Repentigny L."/>
            <person name="Dufresne S.F."/>
        </authorList>
    </citation>
    <scope>NUCLEOTIDE SEQUENCE [LARGE SCALE GENOMIC DNA]</scope>
    <source>
        <strain evidence="2">HMR AF 1038</strain>
    </source>
</reference>
<organism evidence="2 3">
    <name type="scientific">Aspergillus turcosus</name>
    <dbReference type="NCBI Taxonomy" id="1245748"/>
    <lineage>
        <taxon>Eukaryota</taxon>
        <taxon>Fungi</taxon>
        <taxon>Dikarya</taxon>
        <taxon>Ascomycota</taxon>
        <taxon>Pezizomycotina</taxon>
        <taxon>Eurotiomycetes</taxon>
        <taxon>Eurotiomycetidae</taxon>
        <taxon>Eurotiales</taxon>
        <taxon>Aspergillaceae</taxon>
        <taxon>Aspergillus</taxon>
        <taxon>Aspergillus subgen. Fumigati</taxon>
    </lineage>
</organism>
<feature type="compositionally biased region" description="Basic residues" evidence="1">
    <location>
        <begin position="125"/>
        <end position="134"/>
    </location>
</feature>
<feature type="compositionally biased region" description="Polar residues" evidence="1">
    <location>
        <begin position="412"/>
        <end position="433"/>
    </location>
</feature>
<dbReference type="GO" id="GO:0007059">
    <property type="term" value="P:chromosome segregation"/>
    <property type="evidence" value="ECO:0007669"/>
    <property type="project" value="InterPro"/>
</dbReference>
<feature type="compositionally biased region" description="Basic and acidic residues" evidence="1">
    <location>
        <begin position="18"/>
        <end position="29"/>
    </location>
</feature>
<feature type="compositionally biased region" description="Polar residues" evidence="1">
    <location>
        <begin position="471"/>
        <end position="481"/>
    </location>
</feature>
<dbReference type="PANTHER" id="PTHR14778">
    <property type="entry name" value="KINETOCHORE-ASSOCIATED PROTEIN DSN1 HOMOLOG"/>
    <property type="match status" value="1"/>
</dbReference>
<evidence type="ECO:0008006" key="4">
    <source>
        <dbReference type="Google" id="ProtNLM"/>
    </source>
</evidence>
<dbReference type="Proteomes" id="UP000215289">
    <property type="component" value="Unassembled WGS sequence"/>
</dbReference>
<comment type="caution">
    <text evidence="2">The sequence shown here is derived from an EMBL/GenBank/DDBJ whole genome shotgun (WGS) entry which is preliminary data.</text>
</comment>
<dbReference type="AlphaFoldDB" id="A0A229XF06"/>
<dbReference type="InterPro" id="IPR013218">
    <property type="entry name" value="Dsn1/Mis13"/>
</dbReference>
<dbReference type="STRING" id="1245748.A0A229XF06"/>
<dbReference type="PANTHER" id="PTHR14778:SF2">
    <property type="entry name" value="KINETOCHORE-ASSOCIATED PROTEIN DSN1 HOMOLOG"/>
    <property type="match status" value="1"/>
</dbReference>
<feature type="compositionally biased region" description="Basic and acidic residues" evidence="1">
    <location>
        <begin position="145"/>
        <end position="154"/>
    </location>
</feature>
<dbReference type="GO" id="GO:0000444">
    <property type="term" value="C:MIS12/MIND type complex"/>
    <property type="evidence" value="ECO:0007669"/>
    <property type="project" value="InterPro"/>
</dbReference>
<gene>
    <name evidence="2" type="ORF">CFD26_104372</name>
</gene>
<feature type="compositionally biased region" description="Low complexity" evidence="1">
    <location>
        <begin position="255"/>
        <end position="267"/>
    </location>
</feature>
<feature type="region of interest" description="Disordered" evidence="1">
    <location>
        <begin position="91"/>
        <end position="273"/>
    </location>
</feature>
<evidence type="ECO:0000313" key="2">
    <source>
        <dbReference type="EMBL" id="RLL97620.1"/>
    </source>
</evidence>
<evidence type="ECO:0000256" key="1">
    <source>
        <dbReference type="SAM" id="MobiDB-lite"/>
    </source>
</evidence>
<feature type="compositionally biased region" description="Basic and acidic residues" evidence="1">
    <location>
        <begin position="181"/>
        <end position="191"/>
    </location>
</feature>